<feature type="region of interest" description="Disordered" evidence="1">
    <location>
        <begin position="1"/>
        <end position="120"/>
    </location>
</feature>
<dbReference type="RefSeq" id="WP_189210747.1">
    <property type="nucleotide sequence ID" value="NZ_BMRB01000002.1"/>
</dbReference>
<feature type="compositionally biased region" description="Acidic residues" evidence="1">
    <location>
        <begin position="10"/>
        <end position="20"/>
    </location>
</feature>
<comment type="caution">
    <text evidence="2">The sequence shown here is derived from an EMBL/GenBank/DDBJ whole genome shotgun (WGS) entry which is preliminary data.</text>
</comment>
<accession>A0A918LDC3</accession>
<feature type="compositionally biased region" description="Basic and acidic residues" evidence="1">
    <location>
        <begin position="27"/>
        <end position="36"/>
    </location>
</feature>
<evidence type="ECO:0000313" key="3">
    <source>
        <dbReference type="Proteomes" id="UP000660680"/>
    </source>
</evidence>
<protein>
    <submittedName>
        <fullName evidence="2">Uncharacterized protein</fullName>
    </submittedName>
</protein>
<sequence>MTSDRSQAESLDEESLDLDPLEAGVEPPERWAEATKHGTTPNEAREGESLDSKLAEEEPDIPVPDPEAPAEDADRLEGGPEEAPPVDRLHRPPTEAAGRGQSADEAGGSVAKSLREDHPE</sequence>
<organism evidence="2 3">
    <name type="scientific">Actinokineospora fastidiosa</name>
    <dbReference type="NCBI Taxonomy" id="1816"/>
    <lineage>
        <taxon>Bacteria</taxon>
        <taxon>Bacillati</taxon>
        <taxon>Actinomycetota</taxon>
        <taxon>Actinomycetes</taxon>
        <taxon>Pseudonocardiales</taxon>
        <taxon>Pseudonocardiaceae</taxon>
        <taxon>Actinokineospora</taxon>
    </lineage>
</organism>
<reference evidence="2" key="1">
    <citation type="journal article" date="2014" name="Int. J. Syst. Evol. Microbiol.">
        <title>Complete genome sequence of Corynebacterium casei LMG S-19264T (=DSM 44701T), isolated from a smear-ripened cheese.</title>
        <authorList>
            <consortium name="US DOE Joint Genome Institute (JGI-PGF)"/>
            <person name="Walter F."/>
            <person name="Albersmeier A."/>
            <person name="Kalinowski J."/>
            <person name="Ruckert C."/>
        </authorList>
    </citation>
    <scope>NUCLEOTIDE SEQUENCE</scope>
    <source>
        <strain evidence="2">JCM 3276</strain>
    </source>
</reference>
<dbReference type="AlphaFoldDB" id="A0A918LDC3"/>
<evidence type="ECO:0000256" key="1">
    <source>
        <dbReference type="SAM" id="MobiDB-lite"/>
    </source>
</evidence>
<gene>
    <name evidence="2" type="ORF">GCM10010171_26990</name>
</gene>
<keyword evidence="3" id="KW-1185">Reference proteome</keyword>
<evidence type="ECO:0000313" key="2">
    <source>
        <dbReference type="EMBL" id="GGS31696.1"/>
    </source>
</evidence>
<dbReference type="Proteomes" id="UP000660680">
    <property type="component" value="Unassembled WGS sequence"/>
</dbReference>
<proteinExistence type="predicted"/>
<name>A0A918LDC3_9PSEU</name>
<dbReference type="EMBL" id="BMRB01000002">
    <property type="protein sequence ID" value="GGS31696.1"/>
    <property type="molecule type" value="Genomic_DNA"/>
</dbReference>
<feature type="compositionally biased region" description="Basic and acidic residues" evidence="1">
    <location>
        <begin position="43"/>
        <end position="56"/>
    </location>
</feature>
<reference evidence="2" key="2">
    <citation type="submission" date="2020-09" db="EMBL/GenBank/DDBJ databases">
        <authorList>
            <person name="Sun Q."/>
            <person name="Ohkuma M."/>
        </authorList>
    </citation>
    <scope>NUCLEOTIDE SEQUENCE</scope>
    <source>
        <strain evidence="2">JCM 3276</strain>
    </source>
</reference>